<dbReference type="AlphaFoldDB" id="A0A0F9FQE5"/>
<feature type="non-terminal residue" evidence="1">
    <location>
        <position position="97"/>
    </location>
</feature>
<proteinExistence type="predicted"/>
<dbReference type="EMBL" id="LAZR01022791">
    <property type="protein sequence ID" value="KKL80636.1"/>
    <property type="molecule type" value="Genomic_DNA"/>
</dbReference>
<name>A0A0F9FQE5_9ZZZZ</name>
<accession>A0A0F9FQE5</accession>
<reference evidence="1" key="1">
    <citation type="journal article" date="2015" name="Nature">
        <title>Complex archaea that bridge the gap between prokaryotes and eukaryotes.</title>
        <authorList>
            <person name="Spang A."/>
            <person name="Saw J.H."/>
            <person name="Jorgensen S.L."/>
            <person name="Zaremba-Niedzwiedzka K."/>
            <person name="Martijn J."/>
            <person name="Lind A.E."/>
            <person name="van Eijk R."/>
            <person name="Schleper C."/>
            <person name="Guy L."/>
            <person name="Ettema T.J."/>
        </authorList>
    </citation>
    <scope>NUCLEOTIDE SEQUENCE</scope>
</reference>
<gene>
    <name evidence="1" type="ORF">LCGC14_2002730</name>
</gene>
<sequence>MTICSEKKHTLRNPLLSLKVLVHKLAKEIVIVKCSMCNHSIPVPRCTKEQKKELMDQMIRMMECTELLGDPALEKKYKENSYENHINLYRATLPPPI</sequence>
<evidence type="ECO:0000313" key="1">
    <source>
        <dbReference type="EMBL" id="KKL80636.1"/>
    </source>
</evidence>
<organism evidence="1">
    <name type="scientific">marine sediment metagenome</name>
    <dbReference type="NCBI Taxonomy" id="412755"/>
    <lineage>
        <taxon>unclassified sequences</taxon>
        <taxon>metagenomes</taxon>
        <taxon>ecological metagenomes</taxon>
    </lineage>
</organism>
<comment type="caution">
    <text evidence="1">The sequence shown here is derived from an EMBL/GenBank/DDBJ whole genome shotgun (WGS) entry which is preliminary data.</text>
</comment>
<protein>
    <submittedName>
        <fullName evidence="1">Uncharacterized protein</fullName>
    </submittedName>
</protein>